<dbReference type="InterPro" id="IPR011249">
    <property type="entry name" value="Metalloenz_LuxS/M16"/>
</dbReference>
<evidence type="ECO:0000259" key="2">
    <source>
        <dbReference type="Pfam" id="PF05193"/>
    </source>
</evidence>
<dbReference type="PANTHER" id="PTHR11851">
    <property type="entry name" value="METALLOPROTEASE"/>
    <property type="match status" value="1"/>
</dbReference>
<evidence type="ECO:0000313" key="4">
    <source>
        <dbReference type="Proteomes" id="UP000837803"/>
    </source>
</evidence>
<feature type="chain" id="PRO_5045316773" description="Peptidase M16 C-terminal domain-containing protein" evidence="1">
    <location>
        <begin position="24"/>
        <end position="715"/>
    </location>
</feature>
<feature type="signal peptide" evidence="1">
    <location>
        <begin position="1"/>
        <end position="23"/>
    </location>
</feature>
<dbReference type="Gene3D" id="3.30.830.10">
    <property type="entry name" value="Metalloenzyme, LuxS/M16 peptidase-like"/>
    <property type="match status" value="2"/>
</dbReference>
<comment type="caution">
    <text evidence="3">The sequence shown here is derived from an EMBL/GenBank/DDBJ whole genome shotgun (WGS) entry which is preliminary data.</text>
</comment>
<dbReference type="Pfam" id="PF05193">
    <property type="entry name" value="Peptidase_M16_C"/>
    <property type="match status" value="1"/>
</dbReference>
<dbReference type="InterPro" id="IPR007863">
    <property type="entry name" value="Peptidase_M16_C"/>
</dbReference>
<evidence type="ECO:0000256" key="1">
    <source>
        <dbReference type="SAM" id="SignalP"/>
    </source>
</evidence>
<keyword evidence="4" id="KW-1185">Reference proteome</keyword>
<name>A0ABM9AYX6_9BACT</name>
<dbReference type="RefSeq" id="WP_238749591.1">
    <property type="nucleotide sequence ID" value="NZ_CAKLPZ010000001.1"/>
</dbReference>
<proteinExistence type="predicted"/>
<sequence>MFYSIYRYAVLILLVTTAGSLTASTTYFAPAAPPQTAPAARDTTPPVNAEFRMTAPEPGPAPEIQLGDFEDFELDNGLKVVLVENHKLPRVSYQLFVDVPLHMEGATAGAQEMLGSMLRRGTSEMTKEELDEAIDFIGANISTSGSGAYASTISKYKEQVLKMMAAIVLDAQFPEAEFNKVKEDTKAGLAQQLTTPDAIADRVRQTMVYGSDHPYGELMTEETLENIDLAAVKAVYDTYFVPNRSYLVMVGDLTPEEARTLAEANFSSWEEKEVMVPEFDTPQRPEGIKVAFVPRAGSVQSNVIIADPIKLEPGTKEAIRAGLLDIVLGSSFNGRLFANLREDKGYTYGAYASTSENPNIGNFRANANVRNEVTDSAIVQFMYELDRIANEPITENELTLAKMQTAGNFGRALESPQRIASFALNTVRYDLDRDFYPEYLKVVQNSSINDVSEVANELIDPKNAHIIVVGEKSVAEKLAQFASSGTVDYYDVNGQPVDMSDMDAPTDVTPEQVLNGYFEAIGGKEAAMALENVSMTMEGSIQGQTINQTMIKTNDARMSSQTSMMGILLADQRYANGKGMVKQQGQSVPLPDEAIAAMKDEAALFPEATYLTMLDSITVEGSEMVNGTKAIVLAITKNGSTSREYYGADDMLKLQSVRTQGPQTITQSYSDYAEAGGILFPRTLKVEGMMPIPLEMQVTEVTVNTELDESLFEME</sequence>
<dbReference type="Proteomes" id="UP000837803">
    <property type="component" value="Unassembled WGS sequence"/>
</dbReference>
<dbReference type="SUPFAM" id="SSF63411">
    <property type="entry name" value="LuxS/MPP-like metallohydrolase"/>
    <property type="match status" value="2"/>
</dbReference>
<keyword evidence="1" id="KW-0732">Signal</keyword>
<accession>A0ABM9AYX6</accession>
<dbReference type="EMBL" id="CAKLPZ010000001">
    <property type="protein sequence ID" value="CAH0999406.1"/>
    <property type="molecule type" value="Genomic_DNA"/>
</dbReference>
<organism evidence="3 4">
    <name type="scientific">Neolewinella maritima</name>
    <dbReference type="NCBI Taxonomy" id="1383882"/>
    <lineage>
        <taxon>Bacteria</taxon>
        <taxon>Pseudomonadati</taxon>
        <taxon>Bacteroidota</taxon>
        <taxon>Saprospiria</taxon>
        <taxon>Saprospirales</taxon>
        <taxon>Lewinellaceae</taxon>
        <taxon>Neolewinella</taxon>
    </lineage>
</organism>
<dbReference type="PANTHER" id="PTHR11851:SF224">
    <property type="entry name" value="PROCESSING PROTEASE"/>
    <property type="match status" value="1"/>
</dbReference>
<dbReference type="InterPro" id="IPR050361">
    <property type="entry name" value="MPP/UQCRC_Complex"/>
</dbReference>
<protein>
    <recommendedName>
        <fullName evidence="2">Peptidase M16 C-terminal domain-containing protein</fullName>
    </recommendedName>
</protein>
<gene>
    <name evidence="3" type="ORF">LEM8419_00704</name>
</gene>
<evidence type="ECO:0000313" key="3">
    <source>
        <dbReference type="EMBL" id="CAH0999406.1"/>
    </source>
</evidence>
<reference evidence="3" key="1">
    <citation type="submission" date="2021-12" db="EMBL/GenBank/DDBJ databases">
        <authorList>
            <person name="Rodrigo-Torres L."/>
            <person name="Arahal R. D."/>
            <person name="Lucena T."/>
        </authorList>
    </citation>
    <scope>NUCLEOTIDE SEQUENCE</scope>
    <source>
        <strain evidence="3">CECT 8419</strain>
    </source>
</reference>
<feature type="domain" description="Peptidase M16 C-terminal" evidence="2">
    <location>
        <begin position="227"/>
        <end position="404"/>
    </location>
</feature>